<gene>
    <name evidence="9" type="ordered locus">Tmath_0493</name>
</gene>
<accession>A0ABM5LNE0</accession>
<evidence type="ECO:0000256" key="2">
    <source>
        <dbReference type="ARBA" id="ARBA00010145"/>
    </source>
</evidence>
<keyword evidence="6 8" id="KW-1133">Transmembrane helix</keyword>
<feature type="transmembrane region" description="Helical" evidence="8">
    <location>
        <begin position="71"/>
        <end position="89"/>
    </location>
</feature>
<feature type="transmembrane region" description="Helical" evidence="8">
    <location>
        <begin position="101"/>
        <end position="120"/>
    </location>
</feature>
<feature type="transmembrane region" description="Helical" evidence="8">
    <location>
        <begin position="294"/>
        <end position="312"/>
    </location>
</feature>
<feature type="transmembrane region" description="Helical" evidence="8">
    <location>
        <begin position="171"/>
        <end position="189"/>
    </location>
</feature>
<feature type="transmembrane region" description="Helical" evidence="8">
    <location>
        <begin position="233"/>
        <end position="257"/>
    </location>
</feature>
<proteinExistence type="inferred from homology"/>
<keyword evidence="7 8" id="KW-0472">Membrane</keyword>
<feature type="transmembrane region" description="Helical" evidence="8">
    <location>
        <begin position="37"/>
        <end position="59"/>
    </location>
</feature>
<feature type="transmembrane region" description="Helical" evidence="8">
    <location>
        <begin position="263"/>
        <end position="282"/>
    </location>
</feature>
<evidence type="ECO:0000313" key="9">
    <source>
        <dbReference type="EMBL" id="ADH60252.1"/>
    </source>
</evidence>
<keyword evidence="4" id="KW-1003">Cell membrane</keyword>
<name>A0ABM5LNE0_THEM3</name>
<feature type="transmembrane region" description="Helical" evidence="8">
    <location>
        <begin position="132"/>
        <end position="151"/>
    </location>
</feature>
<keyword evidence="10" id="KW-1185">Reference proteome</keyword>
<reference evidence="9 10" key="1">
    <citation type="submission" date="2010-05" db="EMBL/GenBank/DDBJ databases">
        <title>Complete sequence of Thermoanaerobacter mathranii subsp. mathranii mathranii str. A3.</title>
        <authorList>
            <consortium name="US DOE Joint Genome Institute"/>
            <person name="Lucas S."/>
            <person name="Copeland A."/>
            <person name="Lapidus A."/>
            <person name="Cheng J.-F."/>
            <person name="Bruce D."/>
            <person name="Goodwin L."/>
            <person name="Pitluck S."/>
            <person name="Held B."/>
            <person name="Detter J.C."/>
            <person name="Han C."/>
            <person name="Tapia R."/>
            <person name="Land M."/>
            <person name="Hauser L."/>
            <person name="Kyrpides N."/>
            <person name="Mikhailova N."/>
            <person name="Zhou J."/>
            <person name="Hemme C."/>
            <person name="Woyke T."/>
        </authorList>
    </citation>
    <scope>NUCLEOTIDE SEQUENCE [LARGE SCALE GENOMIC DNA]</scope>
    <source>
        <strain evidence="9 10">A3</strain>
    </source>
</reference>
<dbReference type="Proteomes" id="UP000002064">
    <property type="component" value="Chromosome"/>
</dbReference>
<feature type="transmembrane region" description="Helical" evidence="8">
    <location>
        <begin position="201"/>
        <end position="221"/>
    </location>
</feature>
<evidence type="ECO:0000256" key="4">
    <source>
        <dbReference type="ARBA" id="ARBA00022475"/>
    </source>
</evidence>
<sequence>MQTFLSSVQGVLTIVFMLILGYYLAKAGWFDRTISDLFAKLVVNITLPLSMIVNITSTFSKKQLERSGRGLLIPFLSILISYLIAYILAEIFKVKRERKGVFTAIFSLSNSIFVGLPMSQALFGEVATPYTLLYYMANTTIWWTLGVYGIARDTNGKDQKILTLDTLKRIFNPPLIGFIGGVILVFVNIKLPTFIFDSFKMIGGLTTPLSIFYVGITIYEMSFDKFKLDKDAFMVFIGRFLVTPALVWILDLFIPIPKLMRDVFIIMSAMPVMVNSSIIARVYKADYEFATSMITYTTIFSVVIMPFLMVLIKVI</sequence>
<comment type="similarity">
    <text evidence="2">Belongs to the auxin efflux carrier (TC 2.A.69) family.</text>
</comment>
<feature type="transmembrane region" description="Helical" evidence="8">
    <location>
        <begin position="6"/>
        <end position="25"/>
    </location>
</feature>
<organism evidence="9 10">
    <name type="scientific">Thermoanaerobacter mathranii subsp. mathranii (strain DSM 11426 / CCUG 53645 / CIP 108742 / A3)</name>
    <dbReference type="NCBI Taxonomy" id="583358"/>
    <lineage>
        <taxon>Bacteria</taxon>
        <taxon>Bacillati</taxon>
        <taxon>Bacillota</taxon>
        <taxon>Clostridia</taxon>
        <taxon>Thermoanaerobacterales</taxon>
        <taxon>Thermoanaerobacteraceae</taxon>
        <taxon>Thermoanaerobacter</taxon>
    </lineage>
</organism>
<dbReference type="InterPro" id="IPR004776">
    <property type="entry name" value="Mem_transp_PIN-like"/>
</dbReference>
<dbReference type="PANTHER" id="PTHR36838:SF1">
    <property type="entry name" value="SLR1864 PROTEIN"/>
    <property type="match status" value="1"/>
</dbReference>
<evidence type="ECO:0000256" key="8">
    <source>
        <dbReference type="SAM" id="Phobius"/>
    </source>
</evidence>
<evidence type="ECO:0000256" key="1">
    <source>
        <dbReference type="ARBA" id="ARBA00004651"/>
    </source>
</evidence>
<evidence type="ECO:0000256" key="6">
    <source>
        <dbReference type="ARBA" id="ARBA00022989"/>
    </source>
</evidence>
<protein>
    <submittedName>
        <fullName evidence="9">Auxin Efflux Carrier</fullName>
    </submittedName>
</protein>
<dbReference type="PANTHER" id="PTHR36838">
    <property type="entry name" value="AUXIN EFFLUX CARRIER FAMILY PROTEIN"/>
    <property type="match status" value="1"/>
</dbReference>
<dbReference type="Gene3D" id="1.20.1530.20">
    <property type="match status" value="1"/>
</dbReference>
<dbReference type="Pfam" id="PF03547">
    <property type="entry name" value="Mem_trans"/>
    <property type="match status" value="1"/>
</dbReference>
<keyword evidence="3" id="KW-0813">Transport</keyword>
<evidence type="ECO:0000256" key="7">
    <source>
        <dbReference type="ARBA" id="ARBA00023136"/>
    </source>
</evidence>
<dbReference type="RefSeq" id="WP_012994540.1">
    <property type="nucleotide sequence ID" value="NC_014209.1"/>
</dbReference>
<evidence type="ECO:0000256" key="5">
    <source>
        <dbReference type="ARBA" id="ARBA00022692"/>
    </source>
</evidence>
<dbReference type="InterPro" id="IPR038770">
    <property type="entry name" value="Na+/solute_symporter_sf"/>
</dbReference>
<keyword evidence="5 8" id="KW-0812">Transmembrane</keyword>
<evidence type="ECO:0000256" key="3">
    <source>
        <dbReference type="ARBA" id="ARBA00022448"/>
    </source>
</evidence>
<dbReference type="EMBL" id="CP002032">
    <property type="protein sequence ID" value="ADH60252.1"/>
    <property type="molecule type" value="Genomic_DNA"/>
</dbReference>
<evidence type="ECO:0000313" key="10">
    <source>
        <dbReference type="Proteomes" id="UP000002064"/>
    </source>
</evidence>
<comment type="subcellular location">
    <subcellularLocation>
        <location evidence="1">Cell membrane</location>
        <topology evidence="1">Multi-pass membrane protein</topology>
    </subcellularLocation>
</comment>